<feature type="compositionally biased region" description="Acidic residues" evidence="1">
    <location>
        <begin position="71"/>
        <end position="82"/>
    </location>
</feature>
<evidence type="ECO:0000313" key="2">
    <source>
        <dbReference type="EMBL" id="KAK2101267.1"/>
    </source>
</evidence>
<keyword evidence="3" id="KW-1185">Reference proteome</keyword>
<reference evidence="2 3" key="1">
    <citation type="submission" date="2023-05" db="EMBL/GenBank/DDBJ databases">
        <title>B98-5 Cell Line De Novo Hybrid Assembly: An Optical Mapping Approach.</title>
        <authorList>
            <person name="Kananen K."/>
            <person name="Auerbach J.A."/>
            <person name="Kautto E."/>
            <person name="Blachly J.S."/>
        </authorList>
    </citation>
    <scope>NUCLEOTIDE SEQUENCE [LARGE SCALE GENOMIC DNA]</scope>
    <source>
        <strain evidence="2">B95-8</strain>
        <tissue evidence="2">Cell line</tissue>
    </source>
</reference>
<accession>A0ABQ9UVZ6</accession>
<sequence length="203" mass="22550">MTAVVRARGAARWTTGRGRAVAPTAVSEDVELPSEDHSLLLWPESSKPEEQKCHNHSPSGDSRSIYVNNTPEEEDHDEGLPGEEEGITYYICCGPKDNSYLEGMDCNGDEYLVRGTHPVDADKCQENLHRTPHNCTSEELNPPSELQGTQSLSLPRFSICRGWIRTSLALRPLCYLPWDRRVLLWGRRGMAGLGGPAPPRPLC</sequence>
<organism evidence="2 3">
    <name type="scientific">Saguinus oedipus</name>
    <name type="common">Cotton-top tamarin</name>
    <name type="synonym">Oedipomidas oedipus</name>
    <dbReference type="NCBI Taxonomy" id="9490"/>
    <lineage>
        <taxon>Eukaryota</taxon>
        <taxon>Metazoa</taxon>
        <taxon>Chordata</taxon>
        <taxon>Craniata</taxon>
        <taxon>Vertebrata</taxon>
        <taxon>Euteleostomi</taxon>
        <taxon>Mammalia</taxon>
        <taxon>Eutheria</taxon>
        <taxon>Euarchontoglires</taxon>
        <taxon>Primates</taxon>
        <taxon>Haplorrhini</taxon>
        <taxon>Platyrrhini</taxon>
        <taxon>Cebidae</taxon>
        <taxon>Callitrichinae</taxon>
        <taxon>Saguinus</taxon>
    </lineage>
</organism>
<feature type="region of interest" description="Disordered" evidence="1">
    <location>
        <begin position="44"/>
        <end position="82"/>
    </location>
</feature>
<dbReference type="EMBL" id="JASSZA010000009">
    <property type="protein sequence ID" value="KAK2101267.1"/>
    <property type="molecule type" value="Genomic_DNA"/>
</dbReference>
<dbReference type="Proteomes" id="UP001266305">
    <property type="component" value="Unassembled WGS sequence"/>
</dbReference>
<feature type="compositionally biased region" description="Polar residues" evidence="1">
    <location>
        <begin position="56"/>
        <end position="70"/>
    </location>
</feature>
<name>A0ABQ9UVZ6_SAGOE</name>
<proteinExistence type="predicted"/>
<gene>
    <name evidence="2" type="ORF">P7K49_018933</name>
</gene>
<evidence type="ECO:0000313" key="3">
    <source>
        <dbReference type="Proteomes" id="UP001266305"/>
    </source>
</evidence>
<protein>
    <submittedName>
        <fullName evidence="2">Uncharacterized protein</fullName>
    </submittedName>
</protein>
<evidence type="ECO:0000256" key="1">
    <source>
        <dbReference type="SAM" id="MobiDB-lite"/>
    </source>
</evidence>
<comment type="caution">
    <text evidence="2">The sequence shown here is derived from an EMBL/GenBank/DDBJ whole genome shotgun (WGS) entry which is preliminary data.</text>
</comment>